<accession>A0A378INP7</accession>
<evidence type="ECO:0000313" key="1">
    <source>
        <dbReference type="EMBL" id="STX36858.1"/>
    </source>
</evidence>
<dbReference type="EMBL" id="UGNY01000001">
    <property type="protein sequence ID" value="STX36858.1"/>
    <property type="molecule type" value="Genomic_DNA"/>
</dbReference>
<sequence length="319" mass="35270">MFGNLRQNTRFSSLTTSDIMSIDLASLKELFDFLERRLIKNDTAAREKVYGLHVSLTSSISKKLTSELAEGQQAVLRMSRQLPTRYKGVSLQNAKSELLENINTAVKAICTYEALVLCVMSAFRQGLNGCQEHATLVSLALLSLYGVNKGPRVENTMLEIRGTSYNHEFVVFERAAGSVLDDVSSWGNCLVIDSYGHWFSGIQGLPPGTGIANLLHDKTHSGLNISVYHDNKMKLDLLHRYQADTDHPFHTIEKVSLKILTDHLTSFVENAMIKLGLPRLKVLSSPSLCTDSLFASTKSPAADEPAITPRVETESNLTL</sequence>
<protein>
    <submittedName>
        <fullName evidence="1">Uncharacterized protein</fullName>
    </submittedName>
</protein>
<evidence type="ECO:0000313" key="2">
    <source>
        <dbReference type="Proteomes" id="UP000254033"/>
    </source>
</evidence>
<dbReference type="Proteomes" id="UP000254033">
    <property type="component" value="Unassembled WGS sequence"/>
</dbReference>
<gene>
    <name evidence="1" type="ORF">NCTC11978_00004</name>
</gene>
<reference evidence="1 2" key="1">
    <citation type="submission" date="2018-06" db="EMBL/GenBank/DDBJ databases">
        <authorList>
            <consortium name="Pathogen Informatics"/>
            <person name="Doyle S."/>
        </authorList>
    </citation>
    <scope>NUCLEOTIDE SEQUENCE [LARGE SCALE GENOMIC DNA]</scope>
    <source>
        <strain evidence="1 2">NCTC11978</strain>
    </source>
</reference>
<dbReference type="AlphaFoldDB" id="A0A378INP7"/>
<organism evidence="1 2">
    <name type="scientific">Legionella feeleii</name>
    <dbReference type="NCBI Taxonomy" id="453"/>
    <lineage>
        <taxon>Bacteria</taxon>
        <taxon>Pseudomonadati</taxon>
        <taxon>Pseudomonadota</taxon>
        <taxon>Gammaproteobacteria</taxon>
        <taxon>Legionellales</taxon>
        <taxon>Legionellaceae</taxon>
        <taxon>Legionella</taxon>
    </lineage>
</organism>
<proteinExistence type="predicted"/>
<name>A0A378INP7_9GAMM</name>